<proteinExistence type="predicted"/>
<keyword evidence="3" id="KW-1185">Reference proteome</keyword>
<comment type="caution">
    <text evidence="2">The sequence shown here is derived from an EMBL/GenBank/DDBJ whole genome shotgun (WGS) entry which is preliminary data.</text>
</comment>
<dbReference type="InterPro" id="IPR000403">
    <property type="entry name" value="PI3/4_kinase_cat_dom"/>
</dbReference>
<name>A0A8J4FU43_9CHLO</name>
<protein>
    <recommendedName>
        <fullName evidence="1">PI3K/PI4K catalytic domain-containing protein</fullName>
    </recommendedName>
</protein>
<feature type="domain" description="PI3K/PI4K catalytic" evidence="1">
    <location>
        <begin position="173"/>
        <end position="223"/>
    </location>
</feature>
<dbReference type="InterPro" id="IPR011009">
    <property type="entry name" value="Kinase-like_dom_sf"/>
</dbReference>
<dbReference type="AlphaFoldDB" id="A0A8J4FU43"/>
<gene>
    <name evidence="2" type="ORF">Vretifemale_15166</name>
</gene>
<dbReference type="EMBL" id="BNCP01000037">
    <property type="protein sequence ID" value="GIL86976.1"/>
    <property type="molecule type" value="Genomic_DNA"/>
</dbReference>
<evidence type="ECO:0000259" key="1">
    <source>
        <dbReference type="Pfam" id="PF00454"/>
    </source>
</evidence>
<sequence>MGVCEYVNLPRASLLDIFTCPFGHCAAPSIWPCSWIFRTHTNMTPSGEAVVKVHCVPVAKRVGFQMPVCNPLRIAEIMRLLISLGKLSQDCGFTDLIPRMWLAPVLGVVPGVGYPIDWWGLWMEYVEGISLENFLYHGIPRRQPLETVADMFNNRLNKTRVVRAAIFDLLTSQCDRHAQNLFLQEDGNLKLIDNESCLQHMWRHCGFDSVFVPTTQKQEIVRLANHYVNKLPTSTGQPQIPRFDADPQLLLDYRCYLPEGQEQIGTQYPPQIDKCLRHIASMTPEEVMQMRWWRT</sequence>
<dbReference type="Pfam" id="PF00454">
    <property type="entry name" value="PI3_PI4_kinase"/>
    <property type="match status" value="1"/>
</dbReference>
<evidence type="ECO:0000313" key="2">
    <source>
        <dbReference type="EMBL" id="GIL86976.1"/>
    </source>
</evidence>
<dbReference type="Proteomes" id="UP000747110">
    <property type="component" value="Unassembled WGS sequence"/>
</dbReference>
<accession>A0A8J4FU43</accession>
<evidence type="ECO:0000313" key="3">
    <source>
        <dbReference type="Proteomes" id="UP000747110"/>
    </source>
</evidence>
<organism evidence="2 3">
    <name type="scientific">Volvox reticuliferus</name>
    <dbReference type="NCBI Taxonomy" id="1737510"/>
    <lineage>
        <taxon>Eukaryota</taxon>
        <taxon>Viridiplantae</taxon>
        <taxon>Chlorophyta</taxon>
        <taxon>core chlorophytes</taxon>
        <taxon>Chlorophyceae</taxon>
        <taxon>CS clade</taxon>
        <taxon>Chlamydomonadales</taxon>
        <taxon>Volvocaceae</taxon>
        <taxon>Volvox</taxon>
    </lineage>
</organism>
<reference evidence="2" key="1">
    <citation type="journal article" date="2021" name="Proc. Natl. Acad. Sci. U.S.A.">
        <title>Three genomes in the algal genus Volvox reveal the fate of a haploid sex-determining region after a transition to homothallism.</title>
        <authorList>
            <person name="Yamamoto K."/>
            <person name="Hamaji T."/>
            <person name="Kawai-Toyooka H."/>
            <person name="Matsuzaki R."/>
            <person name="Takahashi F."/>
            <person name="Nishimura Y."/>
            <person name="Kawachi M."/>
            <person name="Noguchi H."/>
            <person name="Minakuchi Y."/>
            <person name="Umen J.G."/>
            <person name="Toyoda A."/>
            <person name="Nozaki H."/>
        </authorList>
    </citation>
    <scope>NUCLEOTIDE SEQUENCE</scope>
    <source>
        <strain evidence="2">NIES-3786</strain>
    </source>
</reference>
<dbReference type="SUPFAM" id="SSF56112">
    <property type="entry name" value="Protein kinase-like (PK-like)"/>
    <property type="match status" value="1"/>
</dbReference>
<dbReference type="OrthoDB" id="536015at2759"/>